<dbReference type="InterPro" id="IPR002466">
    <property type="entry name" value="A_deamin"/>
</dbReference>
<organism evidence="13 14">
    <name type="scientific">Bodo saltans</name>
    <name type="common">Flagellated protozoan</name>
    <dbReference type="NCBI Taxonomy" id="75058"/>
    <lineage>
        <taxon>Eukaryota</taxon>
        <taxon>Discoba</taxon>
        <taxon>Euglenozoa</taxon>
        <taxon>Kinetoplastea</taxon>
        <taxon>Metakinetoplastina</taxon>
        <taxon>Eubodonida</taxon>
        <taxon>Bodonidae</taxon>
        <taxon>Bodo</taxon>
    </lineage>
</organism>
<evidence type="ECO:0000313" key="14">
    <source>
        <dbReference type="Proteomes" id="UP000051952"/>
    </source>
</evidence>
<keyword evidence="1" id="KW-0819">tRNA processing</keyword>
<evidence type="ECO:0000256" key="6">
    <source>
        <dbReference type="ARBA" id="ARBA00037784"/>
    </source>
</evidence>
<comment type="function">
    <text evidence="6">Specifically deaminates adenosine-37 to inosine in tRNA-Ala.</text>
</comment>
<dbReference type="EC" id="3.5.4.34" evidence="8"/>
<protein>
    <recommendedName>
        <fullName evidence="9">tRNA-specific adenosine deaminase 1</fullName>
        <ecNumber evidence="8">3.5.4.34</ecNumber>
    </recommendedName>
    <alternativeName>
        <fullName evidence="10">tRNA-specific adenosine-37 deaminase</fullName>
    </alternativeName>
</protein>
<dbReference type="PROSITE" id="PS50141">
    <property type="entry name" value="A_DEAMIN_EDITASE"/>
    <property type="match status" value="1"/>
</dbReference>
<evidence type="ECO:0000313" key="13">
    <source>
        <dbReference type="EMBL" id="CUI15285.1"/>
    </source>
</evidence>
<evidence type="ECO:0000256" key="9">
    <source>
        <dbReference type="ARBA" id="ARBA00040502"/>
    </source>
</evidence>
<accession>A0A0S4KLJ7</accession>
<comment type="catalytic activity">
    <reaction evidence="11">
        <text>adenosine(37) in tRNA(Ala) + H2O + H(+) = inosine(37) in tRNA(Ala) + NH4(+)</text>
        <dbReference type="Rhea" id="RHEA:50968"/>
        <dbReference type="Rhea" id="RHEA-COMP:12855"/>
        <dbReference type="Rhea" id="RHEA-COMP:12856"/>
        <dbReference type="ChEBI" id="CHEBI:15377"/>
        <dbReference type="ChEBI" id="CHEBI:15378"/>
        <dbReference type="ChEBI" id="CHEBI:28938"/>
        <dbReference type="ChEBI" id="CHEBI:74411"/>
        <dbReference type="ChEBI" id="CHEBI:82852"/>
        <dbReference type="EC" id="3.5.4.34"/>
    </reaction>
</comment>
<reference evidence="14" key="1">
    <citation type="submission" date="2015-09" db="EMBL/GenBank/DDBJ databases">
        <authorList>
            <consortium name="Pathogen Informatics"/>
        </authorList>
    </citation>
    <scope>NUCLEOTIDE SEQUENCE [LARGE SCALE GENOMIC DNA]</scope>
    <source>
        <strain evidence="14">Lake Konstanz</strain>
    </source>
</reference>
<keyword evidence="3" id="KW-0378">Hydrolase</keyword>
<dbReference type="VEuPathDB" id="TriTrypDB:BSAL_35980"/>
<gene>
    <name evidence="13" type="ORF">BSAL_35980</name>
</gene>
<feature type="domain" description="A to I editase" evidence="12">
    <location>
        <begin position="68"/>
        <end position="288"/>
    </location>
</feature>
<evidence type="ECO:0000259" key="12">
    <source>
        <dbReference type="PROSITE" id="PS50141"/>
    </source>
</evidence>
<evidence type="ECO:0000256" key="1">
    <source>
        <dbReference type="ARBA" id="ARBA00022694"/>
    </source>
</evidence>
<dbReference type="GO" id="GO:0046872">
    <property type="term" value="F:metal ion binding"/>
    <property type="evidence" value="ECO:0007669"/>
    <property type="project" value="UniProtKB-KW"/>
</dbReference>
<keyword evidence="4" id="KW-0862">Zinc</keyword>
<evidence type="ECO:0000256" key="8">
    <source>
        <dbReference type="ARBA" id="ARBA00038940"/>
    </source>
</evidence>
<dbReference type="PANTHER" id="PTHR46516">
    <property type="entry name" value="TRNA-SPECIFIC ADENOSINE DEAMINASE 1"/>
    <property type="match status" value="1"/>
</dbReference>
<dbReference type="EMBL" id="CYKH01002016">
    <property type="protein sequence ID" value="CUI15285.1"/>
    <property type="molecule type" value="Genomic_DNA"/>
</dbReference>
<dbReference type="Proteomes" id="UP000051952">
    <property type="component" value="Unassembled WGS sequence"/>
</dbReference>
<evidence type="ECO:0000256" key="3">
    <source>
        <dbReference type="ARBA" id="ARBA00022801"/>
    </source>
</evidence>
<comment type="similarity">
    <text evidence="7">Belongs to the ADAT1 family.</text>
</comment>
<evidence type="ECO:0000256" key="2">
    <source>
        <dbReference type="ARBA" id="ARBA00022723"/>
    </source>
</evidence>
<evidence type="ECO:0000256" key="7">
    <source>
        <dbReference type="ARBA" id="ARBA00038326"/>
    </source>
</evidence>
<evidence type="ECO:0000256" key="10">
    <source>
        <dbReference type="ARBA" id="ARBA00041760"/>
    </source>
</evidence>
<dbReference type="GO" id="GO:0003723">
    <property type="term" value="F:RNA binding"/>
    <property type="evidence" value="ECO:0007669"/>
    <property type="project" value="InterPro"/>
</dbReference>
<keyword evidence="14" id="KW-1185">Reference proteome</keyword>
<dbReference type="GO" id="GO:0008033">
    <property type="term" value="P:tRNA processing"/>
    <property type="evidence" value="ECO:0007669"/>
    <property type="project" value="UniProtKB-KW"/>
</dbReference>
<dbReference type="AlphaFoldDB" id="A0A0S4KLJ7"/>
<evidence type="ECO:0000256" key="11">
    <source>
        <dbReference type="ARBA" id="ARBA00047635"/>
    </source>
</evidence>
<sequence>MSDSHPSPKQEFDDDRAVIAAVRQAFLSSPLRAAKVSMHHNVVAAFVVVEHPPPTPSSPAIAPPYVIGMGSGTRSVGFAKFGNGNDNSDTAKLRQWRKQRLFTLDDGHAEVMARRALQVYLLREMERLMTTTHDDDVHVPSPIQFDLAAKMFVWKPRTDLHLVVTQIPCGAFGVTPTVPEWSTGAHVLLVAPPSSPVSQPSISQHASCSSAVNNDTDALNNHVPLLLQPSRGVKVHMGHTISLVMDESLHLLRGATRTKPGAGTPSLSMSCSDKILRWSVEGVEGKCLRPLMSSTKGVCVVHIARRLPRRSSDAHCDSQEGTHQCQSWEADVQESLQAAAAAGGRMSSTVCPRISWFKMSDLDQGAANNEATECGEGSAASIASWPTAITVQPTTTASCGLRYSWSSTTINTKDGVVHGMTRSRFLTSVTSAQTAAATSPIKEALLSASRAAFSFYKGSDDPAYSPATEGGGLPKSNLCALGCGGAPILRWTLAILSANVIERLNAMNVGAMRSAVGSLAEITSPGIMTSNVRDDDECEGFHDHPYFAFKAISRLSSSQKHHSIWVNKWDALSHLDQKH</sequence>
<dbReference type="Pfam" id="PF02137">
    <property type="entry name" value="A_deamin"/>
    <property type="match status" value="1"/>
</dbReference>
<keyword evidence="2" id="KW-0479">Metal-binding</keyword>
<dbReference type="PANTHER" id="PTHR46516:SF1">
    <property type="entry name" value="TRNA-SPECIFIC ADENOSINE DEAMINASE 1"/>
    <property type="match status" value="1"/>
</dbReference>
<proteinExistence type="inferred from homology"/>
<dbReference type="GO" id="GO:0043829">
    <property type="term" value="F:tRNA-specific adenosine-37 deaminase activity"/>
    <property type="evidence" value="ECO:0007669"/>
    <property type="project" value="UniProtKB-EC"/>
</dbReference>
<name>A0A0S4KLJ7_BODSA</name>
<comment type="cofactor">
    <cofactor evidence="5">
        <name>1D-myo-inositol hexakisphosphate</name>
        <dbReference type="ChEBI" id="CHEBI:58130"/>
    </cofactor>
</comment>
<dbReference type="SMART" id="SM00552">
    <property type="entry name" value="ADEAMc"/>
    <property type="match status" value="1"/>
</dbReference>
<evidence type="ECO:0000256" key="5">
    <source>
        <dbReference type="ARBA" id="ARBA00037026"/>
    </source>
</evidence>
<dbReference type="OrthoDB" id="416253at2759"/>
<evidence type="ECO:0000256" key="4">
    <source>
        <dbReference type="ARBA" id="ARBA00022833"/>
    </source>
</evidence>